<dbReference type="SMART" id="SM00148">
    <property type="entry name" value="PLCXc"/>
    <property type="match status" value="1"/>
</dbReference>
<evidence type="ECO:0000259" key="7">
    <source>
        <dbReference type="SMART" id="SM00148"/>
    </source>
</evidence>
<dbReference type="PROSITE" id="PS50007">
    <property type="entry name" value="PIPLC_X_DOMAIN"/>
    <property type="match status" value="1"/>
</dbReference>
<evidence type="ECO:0000256" key="3">
    <source>
        <dbReference type="ARBA" id="ARBA00019758"/>
    </source>
</evidence>
<reference evidence="8 9" key="1">
    <citation type="submission" date="2019-09" db="EMBL/GenBank/DDBJ databases">
        <title>Chitinophaga ginsengihumi sp. nov., isolated from soil of ginseng rhizosphere.</title>
        <authorList>
            <person name="Lee J."/>
        </authorList>
    </citation>
    <scope>NUCLEOTIDE SEQUENCE [LARGE SCALE GENOMIC DNA]</scope>
    <source>
        <strain evidence="8 9">BN140078</strain>
    </source>
</reference>
<dbReference type="EC" id="4.6.1.13" evidence="2"/>
<dbReference type="GO" id="GO:0008081">
    <property type="term" value="F:phosphoric diester hydrolase activity"/>
    <property type="evidence" value="ECO:0007669"/>
    <property type="project" value="InterPro"/>
</dbReference>
<comment type="catalytic activity">
    <reaction evidence="1">
        <text>a 1,2-diacyl-sn-glycero-3-phospho-(1D-myo-inositol) = 1D-myo-inositol 1,2-cyclic phosphate + a 1,2-diacyl-sn-glycerol</text>
        <dbReference type="Rhea" id="RHEA:17093"/>
        <dbReference type="ChEBI" id="CHEBI:17815"/>
        <dbReference type="ChEBI" id="CHEBI:57880"/>
        <dbReference type="ChEBI" id="CHEBI:58484"/>
        <dbReference type="EC" id="4.6.1.13"/>
    </reaction>
</comment>
<dbReference type="EMBL" id="VUOC01000002">
    <property type="protein sequence ID" value="KAA2242932.1"/>
    <property type="molecule type" value="Genomic_DNA"/>
</dbReference>
<evidence type="ECO:0000256" key="2">
    <source>
        <dbReference type="ARBA" id="ARBA00012581"/>
    </source>
</evidence>
<dbReference type="InterPro" id="IPR017946">
    <property type="entry name" value="PLC-like_Pdiesterase_TIM-brl"/>
</dbReference>
<dbReference type="PANTHER" id="PTHR13593">
    <property type="match status" value="1"/>
</dbReference>
<dbReference type="SUPFAM" id="SSF51695">
    <property type="entry name" value="PLC-like phosphodiesterases"/>
    <property type="match status" value="1"/>
</dbReference>
<sequence>MGRYLLLLLLLANNRMPLHAQNLSFTAPIHFLQEASADRAIDIVRFKDSYFVAWKNPGNPGGVHVCYLGKHQDTAFTQAGIQVDKAATNCAPVLQALNDRLYLLWIAADGALKYILNNTDTSFDAQNIYTAPLTGGLSLALGFTTTDIHDQLMLAAHANDKSSLVYALLEPRGNGQLQEAELKIIDNKKAAEYPAMARLTDTDVRICWRGYKGQEVYYADYNIHNGTWGAAIQLQDATAGAAPALCHVTEDRQFFLWKGAKNDNRIYYAIAASGAAPSKAQVLPPYFATPYPVAVCEVDGNNFIMAYTGPDQRLYLSYFAGYDPASWMQDLLYPARAEYTLKDIVIPGAHDAGMSILNGTGGQMKDAINSCNTLTQRQPIRDQLQDGIRMFDLRVGVFQQRLFIKHAESDCDEDAVGAGYGEPLADVLNGVRAFLDTNKMETVILTFSHFCDKDLPPARVADTIAASLGARLHSGPAKKLQELPLKELAGKVIVVFERFASRDAAIDSNTIADASGAFINFRRKYAATNDIKKLLAAQELFFNGMKEGVKENDLVRLDWQLTQNSQEAALICNGYRPDRTGAVVSGVILLTNALKKNETILDLSARGNRYLLPAVNQWIANGTINKKNKPNILYVDVAGSWITDYCIDLNNSDLYHP</sequence>
<evidence type="ECO:0000256" key="6">
    <source>
        <dbReference type="SAM" id="SignalP"/>
    </source>
</evidence>
<dbReference type="GO" id="GO:0006629">
    <property type="term" value="P:lipid metabolic process"/>
    <property type="evidence" value="ECO:0007669"/>
    <property type="project" value="InterPro"/>
</dbReference>
<evidence type="ECO:0000313" key="8">
    <source>
        <dbReference type="EMBL" id="KAA2242932.1"/>
    </source>
</evidence>
<feature type="domain" description="Phosphatidylinositol-specific phospholipase C X" evidence="7">
    <location>
        <begin position="329"/>
        <end position="498"/>
    </location>
</feature>
<evidence type="ECO:0000313" key="9">
    <source>
        <dbReference type="Proteomes" id="UP000324611"/>
    </source>
</evidence>
<keyword evidence="9" id="KW-1185">Reference proteome</keyword>
<dbReference type="Pfam" id="PF00388">
    <property type="entry name" value="PI-PLC-X"/>
    <property type="match status" value="1"/>
</dbReference>
<dbReference type="RefSeq" id="WP_149837807.1">
    <property type="nucleotide sequence ID" value="NZ_VUOC01000002.1"/>
</dbReference>
<dbReference type="Gene3D" id="3.20.20.190">
    <property type="entry name" value="Phosphatidylinositol (PI) phosphodiesterase"/>
    <property type="match status" value="1"/>
</dbReference>
<feature type="signal peptide" evidence="6">
    <location>
        <begin position="1"/>
        <end position="20"/>
    </location>
</feature>
<organism evidence="8 9">
    <name type="scientific">Chitinophaga agrisoli</name>
    <dbReference type="NCBI Taxonomy" id="2607653"/>
    <lineage>
        <taxon>Bacteria</taxon>
        <taxon>Pseudomonadati</taxon>
        <taxon>Bacteroidota</taxon>
        <taxon>Chitinophagia</taxon>
        <taxon>Chitinophagales</taxon>
        <taxon>Chitinophagaceae</taxon>
        <taxon>Chitinophaga</taxon>
    </lineage>
</organism>
<dbReference type="AlphaFoldDB" id="A0A5B2VX82"/>
<evidence type="ECO:0000256" key="1">
    <source>
        <dbReference type="ARBA" id="ARBA00001316"/>
    </source>
</evidence>
<proteinExistence type="predicted"/>
<name>A0A5B2VX82_9BACT</name>
<dbReference type="GO" id="GO:0004436">
    <property type="term" value="F:phosphatidylinositol diacylglycerol-lyase activity"/>
    <property type="evidence" value="ECO:0007669"/>
    <property type="project" value="UniProtKB-EC"/>
</dbReference>
<reference evidence="8 9" key="2">
    <citation type="submission" date="2019-09" db="EMBL/GenBank/DDBJ databases">
        <authorList>
            <person name="Jin C."/>
        </authorList>
    </citation>
    <scope>NUCLEOTIDE SEQUENCE [LARGE SCALE GENOMIC DNA]</scope>
    <source>
        <strain evidence="8 9">BN140078</strain>
    </source>
</reference>
<dbReference type="PANTHER" id="PTHR13593:SF113">
    <property type="entry name" value="SI:DKEY-266F7.9"/>
    <property type="match status" value="1"/>
</dbReference>
<dbReference type="SUPFAM" id="SSF89372">
    <property type="entry name" value="Fucose-specific lectin"/>
    <property type="match status" value="1"/>
</dbReference>
<keyword evidence="6" id="KW-0732">Signal</keyword>
<dbReference type="Proteomes" id="UP000324611">
    <property type="component" value="Unassembled WGS sequence"/>
</dbReference>
<comment type="caution">
    <text evidence="8">The sequence shown here is derived from an EMBL/GenBank/DDBJ whole genome shotgun (WGS) entry which is preliminary data.</text>
</comment>
<dbReference type="InterPro" id="IPR051057">
    <property type="entry name" value="PI-PLC_domain"/>
</dbReference>
<gene>
    <name evidence="8" type="ORF">F0L74_10425</name>
</gene>
<evidence type="ECO:0000256" key="5">
    <source>
        <dbReference type="ARBA" id="ARBA00030782"/>
    </source>
</evidence>
<dbReference type="InterPro" id="IPR000909">
    <property type="entry name" value="PLipase_C_PInositol-sp_X_dom"/>
</dbReference>
<evidence type="ECO:0000256" key="4">
    <source>
        <dbReference type="ARBA" id="ARBA00030474"/>
    </source>
</evidence>
<protein>
    <recommendedName>
        <fullName evidence="3">1-phosphatidylinositol phosphodiesterase</fullName>
        <ecNumber evidence="2">4.6.1.13</ecNumber>
    </recommendedName>
    <alternativeName>
        <fullName evidence="4">Phosphatidylinositol diacylglycerol-lyase</fullName>
    </alternativeName>
    <alternativeName>
        <fullName evidence="5">Phosphatidylinositol-specific phospholipase C</fullName>
    </alternativeName>
</protein>
<accession>A0A5B2VX82</accession>
<feature type="chain" id="PRO_5022735795" description="1-phosphatidylinositol phosphodiesterase" evidence="6">
    <location>
        <begin position="21"/>
        <end position="657"/>
    </location>
</feature>